<keyword evidence="3" id="KW-1185">Reference proteome</keyword>
<sequence>MRTTLAPSSSSTPEGPAHAEVAPRRVASRYDYRDVTAEPNVRRTAVLGDLRVGNEAAEVHGPESAPSCHERLDVAAGPDGGTVPGRRKSLPESDRADGPPPAGLDIVPGDRLEAREEENQSLVDEADFRPSHNLTRLEPHESPQRRGIGLEDLRPREATEAVGIAAAIPYGVPRARSHPQPSNDRKACAEEACDEMGRVRVKRLKRQHASAMPFLDTSGVSPDRGPGGGRTLSWSPTPRSVEFSTGYAPGSTNPRTSRTGGWGKPGGHNAVHWSIMSRFSGGLVVESSHSHRQAVVVVRAGPPSPYARALPV</sequence>
<feature type="region of interest" description="Disordered" evidence="1">
    <location>
        <begin position="214"/>
        <end position="265"/>
    </location>
</feature>
<comment type="caution">
    <text evidence="2">The sequence shown here is derived from an EMBL/GenBank/DDBJ whole genome shotgun (WGS) entry which is preliminary data.</text>
</comment>
<dbReference type="AlphaFoldDB" id="K0SQI6"/>
<accession>K0SQI6</accession>
<dbReference type="EMBL" id="AGNL01011159">
    <property type="protein sequence ID" value="EJK68563.1"/>
    <property type="molecule type" value="Genomic_DNA"/>
</dbReference>
<feature type="region of interest" description="Disordered" evidence="1">
    <location>
        <begin position="57"/>
        <end position="150"/>
    </location>
</feature>
<organism evidence="2 3">
    <name type="scientific">Thalassiosira oceanica</name>
    <name type="common">Marine diatom</name>
    <dbReference type="NCBI Taxonomy" id="159749"/>
    <lineage>
        <taxon>Eukaryota</taxon>
        <taxon>Sar</taxon>
        <taxon>Stramenopiles</taxon>
        <taxon>Ochrophyta</taxon>
        <taxon>Bacillariophyta</taxon>
        <taxon>Coscinodiscophyceae</taxon>
        <taxon>Thalassiosirophycidae</taxon>
        <taxon>Thalassiosirales</taxon>
        <taxon>Thalassiosiraceae</taxon>
        <taxon>Thalassiosira</taxon>
    </lineage>
</organism>
<dbReference type="Proteomes" id="UP000266841">
    <property type="component" value="Unassembled WGS sequence"/>
</dbReference>
<evidence type="ECO:0000313" key="2">
    <source>
        <dbReference type="EMBL" id="EJK68563.1"/>
    </source>
</evidence>
<feature type="region of interest" description="Disordered" evidence="1">
    <location>
        <begin position="1"/>
        <end position="39"/>
    </location>
</feature>
<reference evidence="2 3" key="1">
    <citation type="journal article" date="2012" name="Genome Biol.">
        <title>Genome and low-iron response of an oceanic diatom adapted to chronic iron limitation.</title>
        <authorList>
            <person name="Lommer M."/>
            <person name="Specht M."/>
            <person name="Roy A.S."/>
            <person name="Kraemer L."/>
            <person name="Andreson R."/>
            <person name="Gutowska M.A."/>
            <person name="Wolf J."/>
            <person name="Bergner S.V."/>
            <person name="Schilhabel M.B."/>
            <person name="Klostermeier U.C."/>
            <person name="Beiko R.G."/>
            <person name="Rosenstiel P."/>
            <person name="Hippler M."/>
            <person name="Laroche J."/>
        </authorList>
    </citation>
    <scope>NUCLEOTIDE SEQUENCE [LARGE SCALE GENOMIC DNA]</scope>
    <source>
        <strain evidence="2 3">CCMP1005</strain>
    </source>
</reference>
<proteinExistence type="predicted"/>
<feature type="compositionally biased region" description="Basic and acidic residues" evidence="1">
    <location>
        <begin position="126"/>
        <end position="150"/>
    </location>
</feature>
<name>K0SQI6_THAOC</name>
<evidence type="ECO:0000256" key="1">
    <source>
        <dbReference type="SAM" id="MobiDB-lite"/>
    </source>
</evidence>
<gene>
    <name evidence="2" type="ORF">THAOC_10245</name>
</gene>
<feature type="compositionally biased region" description="Polar residues" evidence="1">
    <location>
        <begin position="1"/>
        <end position="13"/>
    </location>
</feature>
<feature type="compositionally biased region" description="Basic and acidic residues" evidence="1">
    <location>
        <begin position="108"/>
        <end position="118"/>
    </location>
</feature>
<evidence type="ECO:0000313" key="3">
    <source>
        <dbReference type="Proteomes" id="UP000266841"/>
    </source>
</evidence>
<feature type="compositionally biased region" description="Polar residues" evidence="1">
    <location>
        <begin position="250"/>
        <end position="259"/>
    </location>
</feature>
<protein>
    <submittedName>
        <fullName evidence="2">Uncharacterized protein</fullName>
    </submittedName>
</protein>